<evidence type="ECO:0008006" key="12">
    <source>
        <dbReference type="Google" id="ProtNLM"/>
    </source>
</evidence>
<accession>A0AAD9NS11</accession>
<evidence type="ECO:0000256" key="9">
    <source>
        <dbReference type="SAM" id="Phobius"/>
    </source>
</evidence>
<evidence type="ECO:0000256" key="2">
    <source>
        <dbReference type="ARBA" id="ARBA00022679"/>
    </source>
</evidence>
<evidence type="ECO:0000256" key="8">
    <source>
        <dbReference type="RuleBase" id="RU003750"/>
    </source>
</evidence>
<evidence type="ECO:0000256" key="7">
    <source>
        <dbReference type="ARBA" id="ARBA00023264"/>
    </source>
</evidence>
<evidence type="ECO:0000256" key="5">
    <source>
        <dbReference type="ARBA" id="ARBA00023098"/>
    </source>
</evidence>
<comment type="subcellular location">
    <subcellularLocation>
        <location evidence="1">Membrane</location>
        <topology evidence="1">Multi-pass membrane protein</topology>
    </subcellularLocation>
</comment>
<dbReference type="Pfam" id="PF01066">
    <property type="entry name" value="CDP-OH_P_transf"/>
    <property type="match status" value="1"/>
</dbReference>
<evidence type="ECO:0000313" key="10">
    <source>
        <dbReference type="EMBL" id="KAK2178466.1"/>
    </source>
</evidence>
<evidence type="ECO:0000313" key="11">
    <source>
        <dbReference type="Proteomes" id="UP001209878"/>
    </source>
</evidence>
<dbReference type="GO" id="GO:0008654">
    <property type="term" value="P:phospholipid biosynthetic process"/>
    <property type="evidence" value="ECO:0007669"/>
    <property type="project" value="InterPro"/>
</dbReference>
<evidence type="ECO:0000256" key="4">
    <source>
        <dbReference type="ARBA" id="ARBA00022989"/>
    </source>
</evidence>
<keyword evidence="11" id="KW-1185">Reference proteome</keyword>
<dbReference type="PANTHER" id="PTHR15362:SF13">
    <property type="entry name" value="SI:CH1073-145M9.1"/>
    <property type="match status" value="1"/>
</dbReference>
<keyword evidence="4 9" id="KW-1133">Transmembrane helix</keyword>
<keyword evidence="2 8" id="KW-0808">Transferase</keyword>
<protein>
    <recommendedName>
        <fullName evidence="12">CDP-diacylglycerol--inositol 3-phosphatidyltransferase</fullName>
    </recommendedName>
</protein>
<comment type="caution">
    <text evidence="10">The sequence shown here is derived from an EMBL/GenBank/DDBJ whole genome shotgun (WGS) entry which is preliminary data.</text>
</comment>
<dbReference type="GO" id="GO:0016780">
    <property type="term" value="F:phosphotransferase activity, for other substituted phosphate groups"/>
    <property type="evidence" value="ECO:0007669"/>
    <property type="project" value="InterPro"/>
</dbReference>
<feature type="transmembrane region" description="Helical" evidence="9">
    <location>
        <begin position="152"/>
        <end position="171"/>
    </location>
</feature>
<dbReference type="PROSITE" id="PS00379">
    <property type="entry name" value="CDP_ALCOHOL_P_TRANSF"/>
    <property type="match status" value="1"/>
</dbReference>
<evidence type="ECO:0000256" key="3">
    <source>
        <dbReference type="ARBA" id="ARBA00022692"/>
    </source>
</evidence>
<keyword evidence="3 9" id="KW-0812">Transmembrane</keyword>
<dbReference type="EMBL" id="JAODUO010000542">
    <property type="protein sequence ID" value="KAK2178466.1"/>
    <property type="molecule type" value="Genomic_DNA"/>
</dbReference>
<proteinExistence type="inferred from homology"/>
<organism evidence="10 11">
    <name type="scientific">Ridgeia piscesae</name>
    <name type="common">Tubeworm</name>
    <dbReference type="NCBI Taxonomy" id="27915"/>
    <lineage>
        <taxon>Eukaryota</taxon>
        <taxon>Metazoa</taxon>
        <taxon>Spiralia</taxon>
        <taxon>Lophotrochozoa</taxon>
        <taxon>Annelida</taxon>
        <taxon>Polychaeta</taxon>
        <taxon>Sedentaria</taxon>
        <taxon>Canalipalpata</taxon>
        <taxon>Sabellida</taxon>
        <taxon>Siboglinidae</taxon>
        <taxon>Ridgeia</taxon>
    </lineage>
</organism>
<gene>
    <name evidence="10" type="ORF">NP493_542g00015</name>
</gene>
<dbReference type="Proteomes" id="UP001209878">
    <property type="component" value="Unassembled WGS sequence"/>
</dbReference>
<feature type="transmembrane region" description="Helical" evidence="9">
    <location>
        <begin position="12"/>
        <end position="30"/>
    </location>
</feature>
<keyword evidence="5" id="KW-0443">Lipid metabolism</keyword>
<dbReference type="InterPro" id="IPR043130">
    <property type="entry name" value="CDP-OH_PTrfase_TM_dom"/>
</dbReference>
<comment type="similarity">
    <text evidence="8">Belongs to the CDP-alcohol phosphatidyltransferase class-I family.</text>
</comment>
<reference evidence="10" key="1">
    <citation type="journal article" date="2023" name="Mol. Biol. Evol.">
        <title>Third-Generation Sequencing Reveals the Adaptive Role of the Epigenome in Three Deep-Sea Polychaetes.</title>
        <authorList>
            <person name="Perez M."/>
            <person name="Aroh O."/>
            <person name="Sun Y."/>
            <person name="Lan Y."/>
            <person name="Juniper S.K."/>
            <person name="Young C.R."/>
            <person name="Angers B."/>
            <person name="Qian P.Y."/>
        </authorList>
    </citation>
    <scope>NUCLEOTIDE SEQUENCE</scope>
    <source>
        <strain evidence="10">R07B-5</strain>
    </source>
</reference>
<sequence>MMRKRLLYIPNVIDYLRFVLVLMSWVTYYSHPFSSAALYTVSISLDGVDGYLARKLKQQSEFGAWLDVVVDNIGRGMIWCRLYHFGFLVAALEWLTFVCTHQCYSEWKTPPAEAPVLVKAVMAHNFKSLWGFIAVGSLHVLPLWLYCHYSGVFIDIFIPMSLQYVGIGLLASGRSLCMLVELWFVYNHILCLLNEEARAAVSRTNKELQANH</sequence>
<dbReference type="AlphaFoldDB" id="A0AAD9NS11"/>
<evidence type="ECO:0000256" key="6">
    <source>
        <dbReference type="ARBA" id="ARBA00023136"/>
    </source>
</evidence>
<dbReference type="InterPro" id="IPR048254">
    <property type="entry name" value="CDP_ALCOHOL_P_TRANSF_CS"/>
</dbReference>
<keyword evidence="7" id="KW-1208">Phospholipid metabolism</keyword>
<dbReference type="Gene3D" id="1.20.120.1760">
    <property type="match status" value="1"/>
</dbReference>
<name>A0AAD9NS11_RIDPI</name>
<keyword evidence="6 9" id="KW-0472">Membrane</keyword>
<feature type="transmembrane region" description="Helical" evidence="9">
    <location>
        <begin position="129"/>
        <end position="146"/>
    </location>
</feature>
<dbReference type="PANTHER" id="PTHR15362">
    <property type="entry name" value="PHOSPHATIDYLINOSITOL SYNTHASE"/>
    <property type="match status" value="1"/>
</dbReference>
<evidence type="ECO:0000256" key="1">
    <source>
        <dbReference type="ARBA" id="ARBA00004141"/>
    </source>
</evidence>
<dbReference type="GO" id="GO:0016020">
    <property type="term" value="C:membrane"/>
    <property type="evidence" value="ECO:0007669"/>
    <property type="project" value="UniProtKB-SubCell"/>
</dbReference>
<dbReference type="InterPro" id="IPR000462">
    <property type="entry name" value="CDP-OH_P_trans"/>
</dbReference>